<evidence type="ECO:0000313" key="1">
    <source>
        <dbReference type="EMBL" id="KKC98732.1"/>
    </source>
</evidence>
<reference evidence="1 2" key="1">
    <citation type="submission" date="2014-12" db="EMBL/GenBank/DDBJ databases">
        <title>Mercury Reductase activity and rhizosphere competence traits in the genome of root associated Photobacterium halotolerans MELD1.</title>
        <authorList>
            <person name="Mathew D.C."/>
            <person name="Huang C.-C."/>
        </authorList>
    </citation>
    <scope>NUCLEOTIDE SEQUENCE [LARGE SCALE GENOMIC DNA]</scope>
    <source>
        <strain evidence="1 2">MELD1</strain>
    </source>
</reference>
<proteinExistence type="predicted"/>
<comment type="caution">
    <text evidence="1">The sequence shown here is derived from an EMBL/GenBank/DDBJ whole genome shotgun (WGS) entry which is preliminary data.</text>
</comment>
<sequence length="73" mass="8330">MSDFRFFAAVFTKIDGFTGQSLPESAFNPHEIGGITTHFFSFIRVFVNSRPSLMHIVAQWEVILIPKHCVKTE</sequence>
<dbReference type="AlphaFoldDB" id="A0A0F5V9J1"/>
<dbReference type="PATRIC" id="fig|265726.11.peg.1567"/>
<accession>A0A0F5V9J1</accession>
<dbReference type="EMBL" id="JWYV01000016">
    <property type="protein sequence ID" value="KKC98732.1"/>
    <property type="molecule type" value="Genomic_DNA"/>
</dbReference>
<dbReference type="Proteomes" id="UP000033633">
    <property type="component" value="Unassembled WGS sequence"/>
</dbReference>
<gene>
    <name evidence="1" type="ORF">KY46_16520</name>
</gene>
<organism evidence="1 2">
    <name type="scientific">Photobacterium halotolerans</name>
    <dbReference type="NCBI Taxonomy" id="265726"/>
    <lineage>
        <taxon>Bacteria</taxon>
        <taxon>Pseudomonadati</taxon>
        <taxon>Pseudomonadota</taxon>
        <taxon>Gammaproteobacteria</taxon>
        <taxon>Vibrionales</taxon>
        <taxon>Vibrionaceae</taxon>
        <taxon>Photobacterium</taxon>
    </lineage>
</organism>
<evidence type="ECO:0000313" key="2">
    <source>
        <dbReference type="Proteomes" id="UP000033633"/>
    </source>
</evidence>
<protein>
    <submittedName>
        <fullName evidence="1">Uncharacterized protein</fullName>
    </submittedName>
</protein>
<name>A0A0F5V9J1_9GAMM</name>
<keyword evidence="2" id="KW-1185">Reference proteome</keyword>